<organism evidence="2 3">
    <name type="scientific">Sodalis ligni</name>
    <dbReference type="NCBI Taxonomy" id="2697027"/>
    <lineage>
        <taxon>Bacteria</taxon>
        <taxon>Pseudomonadati</taxon>
        <taxon>Pseudomonadota</taxon>
        <taxon>Gammaproteobacteria</taxon>
        <taxon>Enterobacterales</taxon>
        <taxon>Bruguierivoracaceae</taxon>
        <taxon>Sodalis</taxon>
    </lineage>
</organism>
<sequence>MSTLAAGFVMMRWELLSAVMMFFASTLNVVCRRSSKNALAFIFTGVGISMAYWFVAGLLGITLSMELAHWRDIWAGLKELGEYIIVHTPPDWQIT</sequence>
<dbReference type="OrthoDB" id="6541880at2"/>
<keyword evidence="1" id="KW-0812">Transmembrane</keyword>
<dbReference type="PIRSF" id="PIRSF030798">
    <property type="entry name" value="UCP030798"/>
    <property type="match status" value="1"/>
</dbReference>
<dbReference type="Proteomes" id="UP000294555">
    <property type="component" value="Unassembled WGS sequence"/>
</dbReference>
<protein>
    <submittedName>
        <fullName evidence="2">Putative YjcB-like protein</fullName>
    </submittedName>
</protein>
<keyword evidence="1" id="KW-0472">Membrane</keyword>
<accession>A0A4R1NE03</accession>
<dbReference type="EMBL" id="SJOI01000001">
    <property type="protein sequence ID" value="TCL03901.1"/>
    <property type="molecule type" value="Genomic_DNA"/>
</dbReference>
<reference evidence="2 3" key="1">
    <citation type="submission" date="2019-02" db="EMBL/GenBank/DDBJ databases">
        <title>Investigation of anaerobic lignin degradation for improved lignocellulosic biofuels.</title>
        <authorList>
            <person name="Deangelis K."/>
        </authorList>
    </citation>
    <scope>NUCLEOTIDE SEQUENCE [LARGE SCALE GENOMIC DNA]</scope>
    <source>
        <strain evidence="2 3">159R</strain>
    </source>
</reference>
<evidence type="ECO:0000313" key="2">
    <source>
        <dbReference type="EMBL" id="TCL03901.1"/>
    </source>
</evidence>
<name>A0A4R1NE03_9GAMM</name>
<keyword evidence="3" id="KW-1185">Reference proteome</keyword>
<feature type="transmembrane region" description="Helical" evidence="1">
    <location>
        <begin position="38"/>
        <end position="61"/>
    </location>
</feature>
<dbReference type="Pfam" id="PF15940">
    <property type="entry name" value="YjcB"/>
    <property type="match status" value="1"/>
</dbReference>
<comment type="caution">
    <text evidence="2">The sequence shown here is derived from an EMBL/GenBank/DDBJ whole genome shotgun (WGS) entry which is preliminary data.</text>
</comment>
<evidence type="ECO:0000256" key="1">
    <source>
        <dbReference type="SAM" id="Phobius"/>
    </source>
</evidence>
<dbReference type="InterPro" id="IPR016958">
    <property type="entry name" value="UCP030798"/>
</dbReference>
<dbReference type="AlphaFoldDB" id="A0A4R1NE03"/>
<dbReference type="RefSeq" id="WP_132922725.1">
    <property type="nucleotide sequence ID" value="NZ_CP075169.1"/>
</dbReference>
<evidence type="ECO:0000313" key="3">
    <source>
        <dbReference type="Proteomes" id="UP000294555"/>
    </source>
</evidence>
<proteinExistence type="predicted"/>
<keyword evidence="1" id="KW-1133">Transmembrane helix</keyword>
<gene>
    <name evidence="2" type="ORF">EZJ58_1991</name>
</gene>